<proteinExistence type="predicted"/>
<feature type="compositionally biased region" description="Pro residues" evidence="1">
    <location>
        <begin position="385"/>
        <end position="405"/>
    </location>
</feature>
<feature type="compositionally biased region" description="Basic and acidic residues" evidence="1">
    <location>
        <begin position="187"/>
        <end position="196"/>
    </location>
</feature>
<keyword evidence="2" id="KW-1133">Transmembrane helix</keyword>
<organism evidence="3 4">
    <name type="scientific">Methylobacterium soli</name>
    <dbReference type="NCBI Taxonomy" id="553447"/>
    <lineage>
        <taxon>Bacteria</taxon>
        <taxon>Pseudomonadati</taxon>
        <taxon>Pseudomonadota</taxon>
        <taxon>Alphaproteobacteria</taxon>
        <taxon>Hyphomicrobiales</taxon>
        <taxon>Methylobacteriaceae</taxon>
        <taxon>Methylobacterium</taxon>
    </lineage>
</organism>
<keyword evidence="4" id="KW-1185">Reference proteome</keyword>
<comment type="caution">
    <text evidence="3">The sequence shown here is derived from an EMBL/GenBank/DDBJ whole genome shotgun (WGS) entry which is preliminary data.</text>
</comment>
<reference evidence="3 4" key="1">
    <citation type="submission" date="2019-09" db="EMBL/GenBank/DDBJ databases">
        <title>YIM 48816 draft genome.</title>
        <authorList>
            <person name="Jiang L."/>
        </authorList>
    </citation>
    <scope>NUCLEOTIDE SEQUENCE [LARGE SCALE GENOMIC DNA]</scope>
    <source>
        <strain evidence="3 4">YIM 48816</strain>
    </source>
</reference>
<keyword evidence="2" id="KW-0812">Transmembrane</keyword>
<feature type="transmembrane region" description="Helical" evidence="2">
    <location>
        <begin position="12"/>
        <end position="33"/>
    </location>
</feature>
<dbReference type="AlphaFoldDB" id="A0A6L3TC77"/>
<evidence type="ECO:0000313" key="4">
    <source>
        <dbReference type="Proteomes" id="UP000474159"/>
    </source>
</evidence>
<name>A0A6L3TC77_9HYPH</name>
<feature type="compositionally biased region" description="Pro residues" evidence="1">
    <location>
        <begin position="277"/>
        <end position="298"/>
    </location>
</feature>
<feature type="region of interest" description="Disordered" evidence="1">
    <location>
        <begin position="270"/>
        <end position="422"/>
    </location>
</feature>
<accession>A0A6L3TC77</accession>
<feature type="region of interest" description="Disordered" evidence="1">
    <location>
        <begin position="152"/>
        <end position="247"/>
    </location>
</feature>
<evidence type="ECO:0000256" key="2">
    <source>
        <dbReference type="SAM" id="Phobius"/>
    </source>
</evidence>
<dbReference type="Proteomes" id="UP000474159">
    <property type="component" value="Unassembled WGS sequence"/>
</dbReference>
<dbReference type="RefSeq" id="WP_150996171.1">
    <property type="nucleotide sequence ID" value="NZ_BPQY01000017.1"/>
</dbReference>
<protein>
    <recommendedName>
        <fullName evidence="5">Flagellar biosynthesis protein FliO</fullName>
    </recommendedName>
</protein>
<feature type="compositionally biased region" description="Pro residues" evidence="1">
    <location>
        <begin position="351"/>
        <end position="377"/>
    </location>
</feature>
<feature type="region of interest" description="Disordered" evidence="1">
    <location>
        <begin position="111"/>
        <end position="140"/>
    </location>
</feature>
<dbReference type="OrthoDB" id="8456606at2"/>
<feature type="compositionally biased region" description="Basic and acidic residues" evidence="1">
    <location>
        <begin position="125"/>
        <end position="140"/>
    </location>
</feature>
<sequence length="440" mass="45953">MSAFFGSDGSFVLQFAIIFLIILAVLTAIVLIARRFSGRGLSLAAKSTQRGRQPRLGIVDVYELDRQRQLILLRRDNVEHLLLVGGPNDVVIERHIQRGLRGGADPILRPEMLPESVSGSLPEEMSERVEIEARRSEQTRYEPDFAMPLVVPASVPGSNAPPPMTHPLDEAALGPEPLNEAGGDLPEPPRRGDSPPKRPLSRTTPPLINPRPDVASERARSEPSFAESPAAPVAKPAPPPPAPVIAPVEPRAVDAGILSDMARQLEIALSRPASAVTPPPGLARPMPAPAPTPAPNSAPPEAQRPDARAGTDPIAAAMAASTPSTESEISLDRTSAVQPVDPGRELETGPGPAPTAKPVLPQPPVTAAPKPSAPAPAAPSIKPAAPQPATPPPAPAKAAAPPPEAPAGGTKPAQAPNPFSVEEIEAEFARLLGRPLDKKN</sequence>
<evidence type="ECO:0008006" key="5">
    <source>
        <dbReference type="Google" id="ProtNLM"/>
    </source>
</evidence>
<keyword evidence="2" id="KW-0472">Membrane</keyword>
<gene>
    <name evidence="3" type="ORF">F6X53_00675</name>
</gene>
<feature type="compositionally biased region" description="Polar residues" evidence="1">
    <location>
        <begin position="321"/>
        <end position="337"/>
    </location>
</feature>
<evidence type="ECO:0000313" key="3">
    <source>
        <dbReference type="EMBL" id="KAB1081653.1"/>
    </source>
</evidence>
<feature type="compositionally biased region" description="Pro residues" evidence="1">
    <location>
        <begin position="235"/>
        <end position="244"/>
    </location>
</feature>
<evidence type="ECO:0000256" key="1">
    <source>
        <dbReference type="SAM" id="MobiDB-lite"/>
    </source>
</evidence>
<dbReference type="EMBL" id="VZZK01000001">
    <property type="protein sequence ID" value="KAB1081653.1"/>
    <property type="molecule type" value="Genomic_DNA"/>
</dbReference>